<dbReference type="STRING" id="28573.A0A0U1LV53"/>
<dbReference type="Proteomes" id="UP000054383">
    <property type="component" value="Unassembled WGS sequence"/>
</dbReference>
<protein>
    <recommendedName>
        <fullName evidence="1">Dienelactone hydrolase domain-containing protein</fullName>
    </recommendedName>
</protein>
<dbReference type="PANTHER" id="PTHR47668">
    <property type="entry name" value="DIENELACTONE HYDROLASE FAMILY PROTEIN (AFU_ORTHOLOGUE AFUA_6G01940)"/>
    <property type="match status" value="1"/>
</dbReference>
<keyword evidence="3" id="KW-1185">Reference proteome</keyword>
<feature type="domain" description="Dienelactone hydrolase" evidence="1">
    <location>
        <begin position="29"/>
        <end position="246"/>
    </location>
</feature>
<dbReference type="OMA" id="YDIFGIW"/>
<organism evidence="2 3">
    <name type="scientific">Talaromyces islandicus</name>
    <name type="common">Penicillium islandicum</name>
    <dbReference type="NCBI Taxonomy" id="28573"/>
    <lineage>
        <taxon>Eukaryota</taxon>
        <taxon>Fungi</taxon>
        <taxon>Dikarya</taxon>
        <taxon>Ascomycota</taxon>
        <taxon>Pezizomycotina</taxon>
        <taxon>Eurotiomycetes</taxon>
        <taxon>Eurotiomycetidae</taxon>
        <taxon>Eurotiales</taxon>
        <taxon>Trichocomaceae</taxon>
        <taxon>Talaromyces</taxon>
        <taxon>Talaromyces sect. Islandici</taxon>
    </lineage>
</organism>
<dbReference type="InterPro" id="IPR029058">
    <property type="entry name" value="AB_hydrolase_fold"/>
</dbReference>
<proteinExistence type="predicted"/>
<accession>A0A0U1LV53</accession>
<evidence type="ECO:0000313" key="3">
    <source>
        <dbReference type="Proteomes" id="UP000054383"/>
    </source>
</evidence>
<dbReference type="PANTHER" id="PTHR47668:SF1">
    <property type="entry name" value="DIENELACTONE HYDROLASE DOMAIN-CONTAINING PROTEIN-RELATED"/>
    <property type="match status" value="1"/>
</dbReference>
<reference evidence="2 3" key="1">
    <citation type="submission" date="2015-04" db="EMBL/GenBank/DDBJ databases">
        <authorList>
            <person name="Syromyatnikov M.Y."/>
            <person name="Popov V.N."/>
        </authorList>
    </citation>
    <scope>NUCLEOTIDE SEQUENCE [LARGE SCALE GENOMIC DNA]</scope>
    <source>
        <strain evidence="2">WF-38-12</strain>
    </source>
</reference>
<dbReference type="Gene3D" id="3.40.50.1820">
    <property type="entry name" value="alpha/beta hydrolase"/>
    <property type="match status" value="1"/>
</dbReference>
<dbReference type="Pfam" id="PF01738">
    <property type="entry name" value="DLH"/>
    <property type="match status" value="1"/>
</dbReference>
<dbReference type="EMBL" id="CVMT01000002">
    <property type="protein sequence ID" value="CRG86676.1"/>
    <property type="molecule type" value="Genomic_DNA"/>
</dbReference>
<dbReference type="AlphaFoldDB" id="A0A0U1LV53"/>
<name>A0A0U1LV53_TALIS</name>
<dbReference type="OrthoDB" id="2147163at2759"/>
<dbReference type="InterPro" id="IPR002925">
    <property type="entry name" value="Dienelactn_hydro"/>
</dbReference>
<evidence type="ECO:0000259" key="1">
    <source>
        <dbReference type="Pfam" id="PF01738"/>
    </source>
</evidence>
<dbReference type="GO" id="GO:0016787">
    <property type="term" value="F:hydrolase activity"/>
    <property type="evidence" value="ECO:0007669"/>
    <property type="project" value="InterPro"/>
</dbReference>
<evidence type="ECO:0000313" key="2">
    <source>
        <dbReference type="EMBL" id="CRG86676.1"/>
    </source>
</evidence>
<sequence>MTCEACNTIPPVVAAGYEPKGKWDEVAGFKTYIAGDESTATKAIVTVYDIFGPSNQTLQGADLLAAGLGALVLVPDLLKGEYAQYPWFVNASPENTALKNAFMGKVMAFGPYVELLALVVKGAKAKFAGVTRWGGLGLCWGGKVTVLLSGPSAVYDASGQVHPGALASADAEKITIPHIVLASNGEDPAVVKEYKAILEGEGNPGVVETYPTMHHGWMGTRANLSDEMNLKEYERGYNQVAAYFGKRL</sequence>
<gene>
    <name evidence="2" type="ORF">PISL3812_03686</name>
</gene>
<dbReference type="SUPFAM" id="SSF53474">
    <property type="entry name" value="alpha/beta-Hydrolases"/>
    <property type="match status" value="1"/>
</dbReference>